<protein>
    <submittedName>
        <fullName evidence="1">Uncharacterized protein</fullName>
    </submittedName>
</protein>
<organism evidence="1 2">
    <name type="scientific">Favolaschia claudopus</name>
    <dbReference type="NCBI Taxonomy" id="2862362"/>
    <lineage>
        <taxon>Eukaryota</taxon>
        <taxon>Fungi</taxon>
        <taxon>Dikarya</taxon>
        <taxon>Basidiomycota</taxon>
        <taxon>Agaricomycotina</taxon>
        <taxon>Agaricomycetes</taxon>
        <taxon>Agaricomycetidae</taxon>
        <taxon>Agaricales</taxon>
        <taxon>Marasmiineae</taxon>
        <taxon>Mycenaceae</taxon>
        <taxon>Favolaschia</taxon>
    </lineage>
</organism>
<evidence type="ECO:0000313" key="1">
    <source>
        <dbReference type="EMBL" id="KAK7019992.1"/>
    </source>
</evidence>
<dbReference type="AlphaFoldDB" id="A0AAW0B5R2"/>
<reference evidence="1 2" key="1">
    <citation type="journal article" date="2024" name="J Genomics">
        <title>Draft genome sequencing and assembly of Favolaschia claudopus CIRM-BRFM 2984 isolated from oak limbs.</title>
        <authorList>
            <person name="Navarro D."/>
            <person name="Drula E."/>
            <person name="Chaduli D."/>
            <person name="Cazenave R."/>
            <person name="Ahrendt S."/>
            <person name="Wang J."/>
            <person name="Lipzen A."/>
            <person name="Daum C."/>
            <person name="Barry K."/>
            <person name="Grigoriev I.V."/>
            <person name="Favel A."/>
            <person name="Rosso M.N."/>
            <person name="Martin F."/>
        </authorList>
    </citation>
    <scope>NUCLEOTIDE SEQUENCE [LARGE SCALE GENOMIC DNA]</scope>
    <source>
        <strain evidence="1 2">CIRM-BRFM 2984</strain>
    </source>
</reference>
<sequence>MLLFTSWRRAWLLLPLHARPKILPLLVATLRGLAPIAFRILDAFSSTPRQARENSAAGLQRKELVRCNTEHLAATGAARQHFSVFGALGMALGYTTVISKG</sequence>
<evidence type="ECO:0000313" key="2">
    <source>
        <dbReference type="Proteomes" id="UP001362999"/>
    </source>
</evidence>
<name>A0AAW0B5R2_9AGAR</name>
<gene>
    <name evidence="1" type="ORF">R3P38DRAFT_2972267</name>
</gene>
<accession>A0AAW0B5R2</accession>
<proteinExistence type="predicted"/>
<feature type="non-terminal residue" evidence="1">
    <location>
        <position position="101"/>
    </location>
</feature>
<dbReference type="Proteomes" id="UP001362999">
    <property type="component" value="Unassembled WGS sequence"/>
</dbReference>
<dbReference type="EMBL" id="JAWWNJ010000042">
    <property type="protein sequence ID" value="KAK7019992.1"/>
    <property type="molecule type" value="Genomic_DNA"/>
</dbReference>
<keyword evidence="2" id="KW-1185">Reference proteome</keyword>
<comment type="caution">
    <text evidence="1">The sequence shown here is derived from an EMBL/GenBank/DDBJ whole genome shotgun (WGS) entry which is preliminary data.</text>
</comment>